<evidence type="ECO:0000313" key="2">
    <source>
        <dbReference type="EMBL" id="MBW73151.1"/>
    </source>
</evidence>
<organism evidence="2">
    <name type="scientific">Anopheles darlingi</name>
    <name type="common">Mosquito</name>
    <dbReference type="NCBI Taxonomy" id="43151"/>
    <lineage>
        <taxon>Eukaryota</taxon>
        <taxon>Metazoa</taxon>
        <taxon>Ecdysozoa</taxon>
        <taxon>Arthropoda</taxon>
        <taxon>Hexapoda</taxon>
        <taxon>Insecta</taxon>
        <taxon>Pterygota</taxon>
        <taxon>Neoptera</taxon>
        <taxon>Endopterygota</taxon>
        <taxon>Diptera</taxon>
        <taxon>Nematocera</taxon>
        <taxon>Culicoidea</taxon>
        <taxon>Culicidae</taxon>
        <taxon>Anophelinae</taxon>
        <taxon>Anopheles</taxon>
    </lineage>
</organism>
<accession>A0A2M4D6M6</accession>
<keyword evidence="1" id="KW-0732">Signal</keyword>
<reference evidence="2" key="1">
    <citation type="submission" date="2018-01" db="EMBL/GenBank/DDBJ databases">
        <title>An insight into the sialome of Amazonian anophelines.</title>
        <authorList>
            <person name="Ribeiro J.M."/>
            <person name="Scarpassa V."/>
            <person name="Calvo E."/>
        </authorList>
    </citation>
    <scope>NUCLEOTIDE SEQUENCE</scope>
</reference>
<sequence length="76" mass="8791">MRYMLLLLLLLILLAPHINAHTDTHPPHTTICSFCKMRRSMDFHCSRVLSYYFHGRVAFSLADSHQTLDKHLGLPS</sequence>
<feature type="signal peptide" evidence="1">
    <location>
        <begin position="1"/>
        <end position="20"/>
    </location>
</feature>
<proteinExistence type="predicted"/>
<protein>
    <submittedName>
        <fullName evidence="2">Putative secreted protein</fullName>
    </submittedName>
</protein>
<name>A0A2M4D6M6_ANODA</name>
<feature type="chain" id="PRO_5015005704" evidence="1">
    <location>
        <begin position="21"/>
        <end position="76"/>
    </location>
</feature>
<dbReference type="EMBL" id="GGFL01008973">
    <property type="protein sequence ID" value="MBW73151.1"/>
    <property type="molecule type" value="Transcribed_RNA"/>
</dbReference>
<dbReference type="AlphaFoldDB" id="A0A2M4D6M6"/>
<evidence type="ECO:0000256" key="1">
    <source>
        <dbReference type="SAM" id="SignalP"/>
    </source>
</evidence>